<keyword evidence="3" id="KW-1185">Reference proteome</keyword>
<name>A0A7J7JK94_BUGNE</name>
<evidence type="ECO:0000313" key="2">
    <source>
        <dbReference type="EMBL" id="KAF6026730.1"/>
    </source>
</evidence>
<organism evidence="2 3">
    <name type="scientific">Bugula neritina</name>
    <name type="common">Brown bryozoan</name>
    <name type="synonym">Sertularia neritina</name>
    <dbReference type="NCBI Taxonomy" id="10212"/>
    <lineage>
        <taxon>Eukaryota</taxon>
        <taxon>Metazoa</taxon>
        <taxon>Spiralia</taxon>
        <taxon>Lophotrochozoa</taxon>
        <taxon>Bryozoa</taxon>
        <taxon>Gymnolaemata</taxon>
        <taxon>Cheilostomatida</taxon>
        <taxon>Flustrina</taxon>
        <taxon>Buguloidea</taxon>
        <taxon>Bugulidae</taxon>
        <taxon>Bugula</taxon>
    </lineage>
</organism>
<dbReference type="EMBL" id="VXIV02002220">
    <property type="protein sequence ID" value="KAF6026730.1"/>
    <property type="molecule type" value="Genomic_DNA"/>
</dbReference>
<reference evidence="2" key="1">
    <citation type="submission" date="2020-06" db="EMBL/GenBank/DDBJ databases">
        <title>Draft genome of Bugula neritina, a colonial animal packing powerful symbionts and potential medicines.</title>
        <authorList>
            <person name="Rayko M."/>
        </authorList>
    </citation>
    <scope>NUCLEOTIDE SEQUENCE [LARGE SCALE GENOMIC DNA]</scope>
    <source>
        <strain evidence="2">Kwan_BN1</strain>
    </source>
</reference>
<accession>A0A7J7JK94</accession>
<sequence>MNMADSKDSIPTRLAKLKEQTEGRVPASSLNHLFYRNLAWLKEKSSTSSTPGTDLLDNALQGAAGDHGSCNRLDLQQSQRMETVLGLDISWTEELEKLRAVLNEKDNYIHKLESSKETQTIELASMVALNEDLVSQNKQSAVIILDCYIVSNPTILSVEACHLLLRAVELHSMLLGLTSTLEKLVKLTESDRGLHATSTWQRQKTYYEVKKAG</sequence>
<feature type="region of interest" description="Disordered" evidence="1">
    <location>
        <begin position="1"/>
        <end position="22"/>
    </location>
</feature>
<gene>
    <name evidence="2" type="ORF">EB796_014962</name>
</gene>
<comment type="caution">
    <text evidence="2">The sequence shown here is derived from an EMBL/GenBank/DDBJ whole genome shotgun (WGS) entry which is preliminary data.</text>
</comment>
<dbReference type="AlphaFoldDB" id="A0A7J7JK94"/>
<dbReference type="Proteomes" id="UP000593567">
    <property type="component" value="Unassembled WGS sequence"/>
</dbReference>
<evidence type="ECO:0000256" key="1">
    <source>
        <dbReference type="SAM" id="MobiDB-lite"/>
    </source>
</evidence>
<proteinExistence type="predicted"/>
<evidence type="ECO:0000313" key="3">
    <source>
        <dbReference type="Proteomes" id="UP000593567"/>
    </source>
</evidence>
<protein>
    <submittedName>
        <fullName evidence="2">Uncharacterized protein</fullName>
    </submittedName>
</protein>